<feature type="compositionally biased region" description="Basic residues" evidence="1">
    <location>
        <begin position="229"/>
        <end position="238"/>
    </location>
</feature>
<sequence>MAYDLATVEQANLQMLPVNERDAGVAVDDIAELVQELVLHLGDVPLYHLAHHLAGVEVAVVADHLRAMEPLVVVPPLDAPRHPLEQPGAHLPLPLHHPLQLPLQLLRQYARLGAADELLVLALLPPEVFHPLPRRHVVVELELIAVRPRHGAAHVDALEVFDRGPLGLGVGDGEAERAVRLGLGLEGDVVEHAGGGERVELVAQLRPGVDAAGAQRRASREAVRVPVRRRLPSVRARRAGGEKLDRKPPTPAGHPWPWAVLLPSSEAESRVKQLGIAIAVVKPAGGGGRRRPDAAAVGGGAACGRRGEERRTGSPAGRRSRVRGRGAAPDGVELGGPSVPAAAALKRAGEDDDQIAEKSVPAAVFGELGKRTTENREEESSSAQENEQLGTLERIKRRRQ</sequence>
<evidence type="ECO:0000313" key="3">
    <source>
        <dbReference type="Proteomes" id="UP000026961"/>
    </source>
</evidence>
<organism evidence="2">
    <name type="scientific">Oryza glumipatula</name>
    <dbReference type="NCBI Taxonomy" id="40148"/>
    <lineage>
        <taxon>Eukaryota</taxon>
        <taxon>Viridiplantae</taxon>
        <taxon>Streptophyta</taxon>
        <taxon>Embryophyta</taxon>
        <taxon>Tracheophyta</taxon>
        <taxon>Spermatophyta</taxon>
        <taxon>Magnoliopsida</taxon>
        <taxon>Liliopsida</taxon>
        <taxon>Poales</taxon>
        <taxon>Poaceae</taxon>
        <taxon>BOP clade</taxon>
        <taxon>Oryzoideae</taxon>
        <taxon>Oryzeae</taxon>
        <taxon>Oryzinae</taxon>
        <taxon>Oryza</taxon>
    </lineage>
</organism>
<dbReference type="Gramene" id="OGLUM12G01230.4">
    <property type="protein sequence ID" value="OGLUM12G01230.4"/>
    <property type="gene ID" value="OGLUM12G01230"/>
</dbReference>
<proteinExistence type="predicted"/>
<dbReference type="AlphaFoldDB" id="A0A0E0BN04"/>
<feature type="region of interest" description="Disordered" evidence="1">
    <location>
        <begin position="229"/>
        <end position="257"/>
    </location>
</feature>
<accession>A0A0E0BN04</accession>
<reference evidence="2" key="2">
    <citation type="submission" date="2018-05" db="EMBL/GenBank/DDBJ databases">
        <title>OgluRS3 (Oryza glumaepatula Reference Sequence Version 3).</title>
        <authorList>
            <person name="Zhang J."/>
            <person name="Kudrna D."/>
            <person name="Lee S."/>
            <person name="Talag J."/>
            <person name="Welchert J."/>
            <person name="Wing R.A."/>
        </authorList>
    </citation>
    <scope>NUCLEOTIDE SEQUENCE [LARGE SCALE GENOMIC DNA]</scope>
</reference>
<dbReference type="Proteomes" id="UP000026961">
    <property type="component" value="Chromosome 12"/>
</dbReference>
<feature type="compositionally biased region" description="Basic and acidic residues" evidence="1">
    <location>
        <begin position="239"/>
        <end position="248"/>
    </location>
</feature>
<dbReference type="HOGENOM" id="CLU_742658_0_0_1"/>
<protein>
    <submittedName>
        <fullName evidence="2">Uncharacterized protein</fullName>
    </submittedName>
</protein>
<reference evidence="2" key="1">
    <citation type="submission" date="2015-04" db="UniProtKB">
        <authorList>
            <consortium name="EnsemblPlants"/>
        </authorList>
    </citation>
    <scope>IDENTIFICATION</scope>
</reference>
<name>A0A0E0BN04_9ORYZ</name>
<evidence type="ECO:0000313" key="2">
    <source>
        <dbReference type="EnsemblPlants" id="OGLUM12G01230.4"/>
    </source>
</evidence>
<keyword evidence="3" id="KW-1185">Reference proteome</keyword>
<dbReference type="STRING" id="40148.A0A0E0BN04"/>
<dbReference type="EnsemblPlants" id="OGLUM12G01230.4">
    <property type="protein sequence ID" value="OGLUM12G01230.4"/>
    <property type="gene ID" value="OGLUM12G01230"/>
</dbReference>
<feature type="compositionally biased region" description="Basic and acidic residues" evidence="1">
    <location>
        <begin position="368"/>
        <end position="379"/>
    </location>
</feature>
<feature type="region of interest" description="Disordered" evidence="1">
    <location>
        <begin position="283"/>
        <end position="400"/>
    </location>
</feature>
<evidence type="ECO:0000256" key="1">
    <source>
        <dbReference type="SAM" id="MobiDB-lite"/>
    </source>
</evidence>